<proteinExistence type="predicted"/>
<evidence type="ECO:0000313" key="2">
    <source>
        <dbReference type="Proteomes" id="UP000660265"/>
    </source>
</evidence>
<organism evidence="1 2">
    <name type="scientific">Streptomyces camponoticapitis</name>
    <dbReference type="NCBI Taxonomy" id="1616125"/>
    <lineage>
        <taxon>Bacteria</taxon>
        <taxon>Bacillati</taxon>
        <taxon>Actinomycetota</taxon>
        <taxon>Actinomycetes</taxon>
        <taxon>Kitasatosporales</taxon>
        <taxon>Streptomycetaceae</taxon>
        <taxon>Streptomyces</taxon>
    </lineage>
</organism>
<keyword evidence="2" id="KW-1185">Reference proteome</keyword>
<reference evidence="2" key="1">
    <citation type="journal article" date="2019" name="Int. J. Syst. Evol. Microbiol.">
        <title>The Global Catalogue of Microorganisms (GCM) 10K type strain sequencing project: providing services to taxonomists for standard genome sequencing and annotation.</title>
        <authorList>
            <consortium name="The Broad Institute Genomics Platform"/>
            <consortium name="The Broad Institute Genome Sequencing Center for Infectious Disease"/>
            <person name="Wu L."/>
            <person name="Ma J."/>
        </authorList>
    </citation>
    <scope>NUCLEOTIDE SEQUENCE [LARGE SCALE GENOMIC DNA]</scope>
    <source>
        <strain evidence="2">CGMCC 4.7275</strain>
    </source>
</reference>
<protein>
    <submittedName>
        <fullName evidence="1">Uncharacterized protein</fullName>
    </submittedName>
</protein>
<comment type="caution">
    <text evidence="1">The sequence shown here is derived from an EMBL/GenBank/DDBJ whole genome shotgun (WGS) entry which is preliminary data.</text>
</comment>
<dbReference type="Proteomes" id="UP000660265">
    <property type="component" value="Unassembled WGS sequence"/>
</dbReference>
<evidence type="ECO:0000313" key="1">
    <source>
        <dbReference type="EMBL" id="GGK15074.1"/>
    </source>
</evidence>
<accession>A0ABQ2EP31</accession>
<dbReference type="EMBL" id="BMMV01000020">
    <property type="protein sequence ID" value="GGK15074.1"/>
    <property type="molecule type" value="Genomic_DNA"/>
</dbReference>
<gene>
    <name evidence="1" type="ORF">GCM10011583_53890</name>
</gene>
<name>A0ABQ2EP31_9ACTN</name>
<sequence>MAGSDVAASALLADDETALLRRALLEWGGPARCGDQLAVGMGFESERDLLDQCSRLRRALADDVPLAPVEWARILLAVEIVFVSDLVGTGFEWPTTTGRSDETTIKSLRSIQRKLRGTVRPYYGGTPSDS</sequence>
<dbReference type="RefSeq" id="WP_189110168.1">
    <property type="nucleotide sequence ID" value="NZ_BMMV01000020.1"/>
</dbReference>